<dbReference type="Proteomes" id="UP001595758">
    <property type="component" value="Unassembled WGS sequence"/>
</dbReference>
<dbReference type="NCBIfam" id="TIGR01496">
    <property type="entry name" value="DHPS"/>
    <property type="match status" value="1"/>
</dbReference>
<comment type="function">
    <text evidence="9">Catalyzes the condensation of para-aminobenzoate (pABA) with 6-hydroxymethyl-7,8-dihydropterin diphosphate (DHPt-PP) to form 7,8-dihydropteroate (H2Pte), the immediate precursor of folate derivatives.</text>
</comment>
<organism evidence="11 12">
    <name type="scientific">Legionella dresdenensis</name>
    <dbReference type="NCBI Taxonomy" id="450200"/>
    <lineage>
        <taxon>Bacteria</taxon>
        <taxon>Pseudomonadati</taxon>
        <taxon>Pseudomonadota</taxon>
        <taxon>Gammaproteobacteria</taxon>
        <taxon>Legionellales</taxon>
        <taxon>Legionellaceae</taxon>
        <taxon>Legionella</taxon>
    </lineage>
</organism>
<dbReference type="InterPro" id="IPR006390">
    <property type="entry name" value="DHP_synth_dom"/>
</dbReference>
<dbReference type="PROSITE" id="PS50972">
    <property type="entry name" value="PTERIN_BINDING"/>
    <property type="match status" value="1"/>
</dbReference>
<comment type="similarity">
    <text evidence="9">Belongs to the DHPS family.</text>
</comment>
<keyword evidence="6 9" id="KW-0479">Metal-binding</keyword>
<name>A0ABV8CF15_9GAMM</name>
<dbReference type="InterPro" id="IPR000489">
    <property type="entry name" value="Pterin-binding_dom"/>
</dbReference>
<evidence type="ECO:0000256" key="6">
    <source>
        <dbReference type="ARBA" id="ARBA00022723"/>
    </source>
</evidence>
<dbReference type="RefSeq" id="WP_382342667.1">
    <property type="nucleotide sequence ID" value="NZ_JBHSAB010000014.1"/>
</dbReference>
<evidence type="ECO:0000256" key="2">
    <source>
        <dbReference type="ARBA" id="ARBA00001946"/>
    </source>
</evidence>
<gene>
    <name evidence="11" type="primary">folP</name>
    <name evidence="11" type="ORF">ACFORL_07550</name>
</gene>
<evidence type="ECO:0000256" key="8">
    <source>
        <dbReference type="ARBA" id="ARBA00022909"/>
    </source>
</evidence>
<dbReference type="PROSITE" id="PS00792">
    <property type="entry name" value="DHPS_1"/>
    <property type="match status" value="1"/>
</dbReference>
<dbReference type="GO" id="GO:0004156">
    <property type="term" value="F:dihydropteroate synthase activity"/>
    <property type="evidence" value="ECO:0007669"/>
    <property type="project" value="UniProtKB-EC"/>
</dbReference>
<comment type="caution">
    <text evidence="11">The sequence shown here is derived from an EMBL/GenBank/DDBJ whole genome shotgun (WGS) entry which is preliminary data.</text>
</comment>
<keyword evidence="8 9" id="KW-0289">Folate biosynthesis</keyword>
<evidence type="ECO:0000256" key="9">
    <source>
        <dbReference type="RuleBase" id="RU361205"/>
    </source>
</evidence>
<accession>A0ABV8CF15</accession>
<proteinExistence type="inferred from homology"/>
<dbReference type="PROSITE" id="PS00793">
    <property type="entry name" value="DHPS_2"/>
    <property type="match status" value="1"/>
</dbReference>
<dbReference type="EMBL" id="JBHSAB010000014">
    <property type="protein sequence ID" value="MFC3908929.1"/>
    <property type="molecule type" value="Genomic_DNA"/>
</dbReference>
<sequence>MDSFKFKEWLLSEYKSPLLMGILNITPDSFSDGGSFLTLDAAIARAENMILDGADIIDIGGESTRPGAGAVSVQEELDRLMPVIEAIREMSDICLSVDTTKPEVMAAAVDAGVTIVNDTNALQADGALETVAKYQIPVCLMHMKGKPESMQQNVFYQGSVIDEVNAFFEQRIAACLQAGIAAENIILDPGFGFGKLVNHNLLLVQLLQSFKYHNLPIMMGASRKHTIGVVLGKPPQERLTGSLVTHAIALMNGADLIRAHDIAETRQTIIMTRAIMQASETMLNKENCNGSA</sequence>
<comment type="pathway">
    <text evidence="3 9">Cofactor biosynthesis; tetrahydrofolate biosynthesis; 7,8-dihydrofolate from 2-amino-4-hydroxy-6-hydroxymethyl-7,8-dihydropteridine diphosphate and 4-aminobenzoate: step 1/2.</text>
</comment>
<comment type="catalytic activity">
    <reaction evidence="1">
        <text>(7,8-dihydropterin-6-yl)methyl diphosphate + 4-aminobenzoate = 7,8-dihydropteroate + diphosphate</text>
        <dbReference type="Rhea" id="RHEA:19949"/>
        <dbReference type="ChEBI" id="CHEBI:17836"/>
        <dbReference type="ChEBI" id="CHEBI:17839"/>
        <dbReference type="ChEBI" id="CHEBI:33019"/>
        <dbReference type="ChEBI" id="CHEBI:72950"/>
        <dbReference type="EC" id="2.5.1.15"/>
    </reaction>
</comment>
<keyword evidence="7 9" id="KW-0460">Magnesium</keyword>
<dbReference type="InterPro" id="IPR045031">
    <property type="entry name" value="DHP_synth-like"/>
</dbReference>
<protein>
    <recommendedName>
        <fullName evidence="4 9">Dihydropteroate synthase</fullName>
        <shortName evidence="9">DHPS</shortName>
        <ecNumber evidence="4 9">2.5.1.15</ecNumber>
    </recommendedName>
    <alternativeName>
        <fullName evidence="9">Dihydropteroate pyrophosphorylase</fullName>
    </alternativeName>
</protein>
<evidence type="ECO:0000259" key="10">
    <source>
        <dbReference type="PROSITE" id="PS50972"/>
    </source>
</evidence>
<dbReference type="PANTHER" id="PTHR20941">
    <property type="entry name" value="FOLATE SYNTHESIS PROTEINS"/>
    <property type="match status" value="1"/>
</dbReference>
<dbReference type="SUPFAM" id="SSF51717">
    <property type="entry name" value="Dihydropteroate synthetase-like"/>
    <property type="match status" value="1"/>
</dbReference>
<evidence type="ECO:0000256" key="7">
    <source>
        <dbReference type="ARBA" id="ARBA00022842"/>
    </source>
</evidence>
<dbReference type="Pfam" id="PF00809">
    <property type="entry name" value="Pterin_bind"/>
    <property type="match status" value="1"/>
</dbReference>
<comment type="cofactor">
    <cofactor evidence="2 9">
        <name>Mg(2+)</name>
        <dbReference type="ChEBI" id="CHEBI:18420"/>
    </cofactor>
</comment>
<evidence type="ECO:0000256" key="1">
    <source>
        <dbReference type="ARBA" id="ARBA00000012"/>
    </source>
</evidence>
<dbReference type="CDD" id="cd00739">
    <property type="entry name" value="DHPS"/>
    <property type="match status" value="1"/>
</dbReference>
<dbReference type="InterPro" id="IPR011005">
    <property type="entry name" value="Dihydropteroate_synth-like_sf"/>
</dbReference>
<evidence type="ECO:0000313" key="11">
    <source>
        <dbReference type="EMBL" id="MFC3908929.1"/>
    </source>
</evidence>
<dbReference type="EC" id="2.5.1.15" evidence="4 9"/>
<dbReference type="Gene3D" id="3.20.20.20">
    <property type="entry name" value="Dihydropteroate synthase-like"/>
    <property type="match status" value="1"/>
</dbReference>
<keyword evidence="12" id="KW-1185">Reference proteome</keyword>
<evidence type="ECO:0000256" key="5">
    <source>
        <dbReference type="ARBA" id="ARBA00022679"/>
    </source>
</evidence>
<reference evidence="12" key="1">
    <citation type="journal article" date="2019" name="Int. J. Syst. Evol. Microbiol.">
        <title>The Global Catalogue of Microorganisms (GCM) 10K type strain sequencing project: providing services to taxonomists for standard genome sequencing and annotation.</title>
        <authorList>
            <consortium name="The Broad Institute Genomics Platform"/>
            <consortium name="The Broad Institute Genome Sequencing Center for Infectious Disease"/>
            <person name="Wu L."/>
            <person name="Ma J."/>
        </authorList>
    </citation>
    <scope>NUCLEOTIDE SEQUENCE [LARGE SCALE GENOMIC DNA]</scope>
    <source>
        <strain evidence="12">CCUG 59858</strain>
    </source>
</reference>
<feature type="domain" description="Pterin-binding" evidence="10">
    <location>
        <begin position="17"/>
        <end position="270"/>
    </location>
</feature>
<keyword evidence="5 9" id="KW-0808">Transferase</keyword>
<evidence type="ECO:0000313" key="12">
    <source>
        <dbReference type="Proteomes" id="UP001595758"/>
    </source>
</evidence>
<dbReference type="PANTHER" id="PTHR20941:SF1">
    <property type="entry name" value="FOLIC ACID SYNTHESIS PROTEIN FOL1"/>
    <property type="match status" value="1"/>
</dbReference>
<evidence type="ECO:0000256" key="4">
    <source>
        <dbReference type="ARBA" id="ARBA00012458"/>
    </source>
</evidence>
<evidence type="ECO:0000256" key="3">
    <source>
        <dbReference type="ARBA" id="ARBA00004763"/>
    </source>
</evidence>